<organism evidence="3 4">
    <name type="scientific">Streptomyces viridochromogenes</name>
    <dbReference type="NCBI Taxonomy" id="1938"/>
    <lineage>
        <taxon>Bacteria</taxon>
        <taxon>Bacillati</taxon>
        <taxon>Actinomycetota</taxon>
        <taxon>Actinomycetes</taxon>
        <taxon>Kitasatosporales</taxon>
        <taxon>Streptomycetaceae</taxon>
        <taxon>Streptomyces</taxon>
    </lineage>
</organism>
<dbReference type="GO" id="GO:0016787">
    <property type="term" value="F:hydrolase activity"/>
    <property type="evidence" value="ECO:0007669"/>
    <property type="project" value="UniProtKB-KW"/>
</dbReference>
<feature type="compositionally biased region" description="Gly residues" evidence="2">
    <location>
        <begin position="1"/>
        <end position="11"/>
    </location>
</feature>
<evidence type="ECO:0000256" key="1">
    <source>
        <dbReference type="ARBA" id="ARBA00022801"/>
    </source>
</evidence>
<dbReference type="SUPFAM" id="SSF63817">
    <property type="entry name" value="Sortase"/>
    <property type="match status" value="1"/>
</dbReference>
<feature type="compositionally biased region" description="Basic and acidic residues" evidence="2">
    <location>
        <begin position="14"/>
        <end position="28"/>
    </location>
</feature>
<comment type="caution">
    <text evidence="3">The sequence shown here is derived from an EMBL/GenBank/DDBJ whole genome shotgun (WGS) entry which is preliminary data.</text>
</comment>
<sequence>MGRSGGTGGPDGAVRSRAEREADTERADRHARRGAWGVVAVVLLVGVHLVRGGTGALDADGPPQPLAVAAPDGTRADASAFGPASVPDPLPSSTPLRVRVPAVRIDAPVTDVGLDADGWIEAPPPEDDRVAGWFTGAVTPGERGTAVVVGHVDTPNGRAVFYDLGALAKGDRVEIARRDGRTAVFAVYGVEVVPKDAFPADRVYGDSGRPELRLITCGGAFTEDDGYAGNVVVSARLVEVRRSGT</sequence>
<dbReference type="NCBIfam" id="NF033748">
    <property type="entry name" value="class_F_sortase"/>
    <property type="match status" value="1"/>
</dbReference>
<dbReference type="Proteomes" id="UP000037023">
    <property type="component" value="Unassembled WGS sequence"/>
</dbReference>
<evidence type="ECO:0000313" key="3">
    <source>
        <dbReference type="EMBL" id="KOG20030.1"/>
    </source>
</evidence>
<keyword evidence="1" id="KW-0378">Hydrolase</keyword>
<dbReference type="RefSeq" id="WP_033202910.1">
    <property type="nucleotide sequence ID" value="NZ_LGUP01000316.1"/>
</dbReference>
<evidence type="ECO:0000256" key="2">
    <source>
        <dbReference type="SAM" id="MobiDB-lite"/>
    </source>
</evidence>
<feature type="region of interest" description="Disordered" evidence="2">
    <location>
        <begin position="1"/>
        <end position="31"/>
    </location>
</feature>
<proteinExistence type="predicted"/>
<dbReference type="InterPro" id="IPR042001">
    <property type="entry name" value="Sortase_F"/>
</dbReference>
<gene>
    <name evidence="3" type="ORF">ADK34_24325</name>
</gene>
<evidence type="ECO:0000313" key="4">
    <source>
        <dbReference type="Proteomes" id="UP000037023"/>
    </source>
</evidence>
<dbReference type="InterPro" id="IPR005754">
    <property type="entry name" value="Sortase"/>
</dbReference>
<name>A0A0L8K265_STRVR</name>
<dbReference type="EMBL" id="LGUP01000316">
    <property type="protein sequence ID" value="KOG20030.1"/>
    <property type="molecule type" value="Genomic_DNA"/>
</dbReference>
<dbReference type="Gene3D" id="2.40.260.10">
    <property type="entry name" value="Sortase"/>
    <property type="match status" value="1"/>
</dbReference>
<dbReference type="Pfam" id="PF04203">
    <property type="entry name" value="Sortase"/>
    <property type="match status" value="1"/>
</dbReference>
<dbReference type="PATRIC" id="fig|1938.6.peg.5235"/>
<dbReference type="AlphaFoldDB" id="A0A0L8K265"/>
<dbReference type="CDD" id="cd05829">
    <property type="entry name" value="Sortase_F"/>
    <property type="match status" value="1"/>
</dbReference>
<dbReference type="OrthoDB" id="525039at2"/>
<feature type="region of interest" description="Disordered" evidence="2">
    <location>
        <begin position="54"/>
        <end position="74"/>
    </location>
</feature>
<accession>A0A0L8K265</accession>
<reference evidence="3 4" key="1">
    <citation type="submission" date="2015-06" db="EMBL/GenBank/DDBJ databases">
        <authorList>
            <person name="Hoefler B.C."/>
            <person name="Straight P.D."/>
        </authorList>
    </citation>
    <scope>NUCLEOTIDE SEQUENCE [LARGE SCALE GENOMIC DNA]</scope>
    <source>
        <strain evidence="3 4">NRRL 3427</strain>
    </source>
</reference>
<dbReference type="InterPro" id="IPR023365">
    <property type="entry name" value="Sortase_dom-sf"/>
</dbReference>
<protein>
    <submittedName>
        <fullName evidence="3">Peptidase C60</fullName>
    </submittedName>
</protein>